<dbReference type="Pfam" id="PF17866">
    <property type="entry name" value="AAA_lid_6"/>
    <property type="match status" value="1"/>
</dbReference>
<reference evidence="5 6" key="1">
    <citation type="submission" date="2019-02" db="EMBL/GenBank/DDBJ databases">
        <title>Deep-cultivation of Planctomycetes and their phenomic and genomic characterization uncovers novel biology.</title>
        <authorList>
            <person name="Wiegand S."/>
            <person name="Jogler M."/>
            <person name="Boedeker C."/>
            <person name="Pinto D."/>
            <person name="Vollmers J."/>
            <person name="Rivas-Marin E."/>
            <person name="Kohn T."/>
            <person name="Peeters S.H."/>
            <person name="Heuer A."/>
            <person name="Rast P."/>
            <person name="Oberbeckmann S."/>
            <person name="Bunk B."/>
            <person name="Jeske O."/>
            <person name="Meyerdierks A."/>
            <person name="Storesund J.E."/>
            <person name="Kallscheuer N."/>
            <person name="Luecker S."/>
            <person name="Lage O.M."/>
            <person name="Pohl T."/>
            <person name="Merkel B.J."/>
            <person name="Hornburger P."/>
            <person name="Mueller R.-W."/>
            <person name="Bruemmer F."/>
            <person name="Labrenz M."/>
            <person name="Spormann A.M."/>
            <person name="Op den Camp H."/>
            <person name="Overmann J."/>
            <person name="Amann R."/>
            <person name="Jetten M.S.M."/>
            <person name="Mascher T."/>
            <person name="Medema M.H."/>
            <person name="Devos D.P."/>
            <person name="Kaster A.-K."/>
            <person name="Ovreas L."/>
            <person name="Rohde M."/>
            <person name="Galperin M.Y."/>
            <person name="Jogler C."/>
        </authorList>
    </citation>
    <scope>NUCLEOTIDE SEQUENCE [LARGE SCALE GENOMIC DNA]</scope>
    <source>
        <strain evidence="5 6">Pan241w</strain>
    </source>
</reference>
<feature type="domain" description="AAA+ ATPase" evidence="4">
    <location>
        <begin position="284"/>
        <end position="422"/>
    </location>
</feature>
<keyword evidence="6" id="KW-1185">Reference proteome</keyword>
<proteinExistence type="inferred from homology"/>
<evidence type="ECO:0000256" key="3">
    <source>
        <dbReference type="ARBA" id="ARBA00022840"/>
    </source>
</evidence>
<protein>
    <submittedName>
        <fullName evidence="5">Stage V sporulation protein K</fullName>
    </submittedName>
</protein>
<dbReference type="CDD" id="cd00009">
    <property type="entry name" value="AAA"/>
    <property type="match status" value="1"/>
</dbReference>
<sequence>MSNAEKLESMLEFLCNDVYEVISANLEKAREYTEPDRMAKSISGLFEFACLDEGLLLKQVINASAFNEILHILRDSILTDYAIDEVELVVSTALVKHSLHRFCWQEDYQQYQNGCDAAGFQRLLVQWESDPAWLGGGILDGAIVNPFEKFILIACFLNASDDLFQTYKKVLLQTAKIILNANGIQSADQVYFSELNEYLSTVEQSFCFELLPKAQVNQNSDTACESTSAEQISQIEPEEALEQGLKELNSLIGLYPVKREVTRLTNFLKIRQQRLDQGLPVASQTLHFVFTGNPGTGKTTVARIIAKILYGFQILKTANFIEADRATMVGGYVGQTAIKSNEVISQATDGVLFIDEAYSLAKSGGQDYGQEAIETLLKKMEDLRDRLVVIVAGYPNEMAEFISSNPGLESRFSRYIVFDDYHVSDLCQIFEMMCRSNSYQLTPEARGNLAILLNRIFRDRDQNFGNARLVRNAYERTLGNHADRLATSEGKITREALSTIEAVDLPFKMADGISQPFDLTKSIWHVNCPQCENSTSASLPFLGQIVKCNNCGTRFRCPWWNLDRNTVRGLEGFEIYERAADLDGYDMQPEKAEA</sequence>
<dbReference type="FunFam" id="3.40.50.300:FF:000216">
    <property type="entry name" value="Type VII secretion ATPase EccA"/>
    <property type="match status" value="1"/>
</dbReference>
<comment type="similarity">
    <text evidence="1">Belongs to the CbxX/CfxQ family.</text>
</comment>
<dbReference type="EMBL" id="CP036269">
    <property type="protein sequence ID" value="QDT44777.1"/>
    <property type="molecule type" value="Genomic_DNA"/>
</dbReference>
<dbReference type="InterPro" id="IPR003593">
    <property type="entry name" value="AAA+_ATPase"/>
</dbReference>
<dbReference type="SUPFAM" id="SSF52540">
    <property type="entry name" value="P-loop containing nucleoside triphosphate hydrolases"/>
    <property type="match status" value="1"/>
</dbReference>
<dbReference type="InterPro" id="IPR003959">
    <property type="entry name" value="ATPase_AAA_core"/>
</dbReference>
<organism evidence="5 6">
    <name type="scientific">Gimesia alba</name>
    <dbReference type="NCBI Taxonomy" id="2527973"/>
    <lineage>
        <taxon>Bacteria</taxon>
        <taxon>Pseudomonadati</taxon>
        <taxon>Planctomycetota</taxon>
        <taxon>Planctomycetia</taxon>
        <taxon>Planctomycetales</taxon>
        <taxon>Planctomycetaceae</taxon>
        <taxon>Gimesia</taxon>
    </lineage>
</organism>
<dbReference type="AlphaFoldDB" id="A0A517RLL8"/>
<evidence type="ECO:0000256" key="1">
    <source>
        <dbReference type="ARBA" id="ARBA00010378"/>
    </source>
</evidence>
<name>A0A517RLL8_9PLAN</name>
<dbReference type="InterPro" id="IPR041627">
    <property type="entry name" value="AAA_lid_6"/>
</dbReference>
<dbReference type="GO" id="GO:0005524">
    <property type="term" value="F:ATP binding"/>
    <property type="evidence" value="ECO:0007669"/>
    <property type="project" value="UniProtKB-KW"/>
</dbReference>
<dbReference type="Gene3D" id="1.10.8.60">
    <property type="match status" value="1"/>
</dbReference>
<accession>A0A517RLL8</accession>
<dbReference type="OrthoDB" id="9813147at2"/>
<dbReference type="SMART" id="SM00382">
    <property type="entry name" value="AAA"/>
    <property type="match status" value="1"/>
</dbReference>
<keyword evidence="3" id="KW-0067">ATP-binding</keyword>
<evidence type="ECO:0000259" key="4">
    <source>
        <dbReference type="SMART" id="SM00382"/>
    </source>
</evidence>
<dbReference type="KEGG" id="gaz:Pan241w_48930"/>
<dbReference type="PANTHER" id="PTHR43392:SF2">
    <property type="entry name" value="AAA-TYPE ATPASE FAMILY PROTEIN _ ANKYRIN REPEAT FAMILY PROTEIN"/>
    <property type="match status" value="1"/>
</dbReference>
<dbReference type="PRINTS" id="PR00819">
    <property type="entry name" value="CBXCFQXSUPER"/>
</dbReference>
<evidence type="ECO:0000313" key="6">
    <source>
        <dbReference type="Proteomes" id="UP000317171"/>
    </source>
</evidence>
<dbReference type="RefSeq" id="WP_145220497.1">
    <property type="nucleotide sequence ID" value="NZ_CP036269.1"/>
</dbReference>
<dbReference type="InterPro" id="IPR027417">
    <property type="entry name" value="P-loop_NTPase"/>
</dbReference>
<gene>
    <name evidence="5" type="primary">spoVK</name>
    <name evidence="5" type="ORF">Pan241w_48930</name>
</gene>
<dbReference type="GO" id="GO:0016887">
    <property type="term" value="F:ATP hydrolysis activity"/>
    <property type="evidence" value="ECO:0007669"/>
    <property type="project" value="InterPro"/>
</dbReference>
<evidence type="ECO:0000313" key="5">
    <source>
        <dbReference type="EMBL" id="QDT44777.1"/>
    </source>
</evidence>
<dbReference type="InterPro" id="IPR000641">
    <property type="entry name" value="CbxX/CfxQ"/>
</dbReference>
<keyword evidence="2" id="KW-0547">Nucleotide-binding</keyword>
<dbReference type="Gene3D" id="3.40.50.300">
    <property type="entry name" value="P-loop containing nucleotide triphosphate hydrolases"/>
    <property type="match status" value="1"/>
</dbReference>
<dbReference type="InterPro" id="IPR050773">
    <property type="entry name" value="CbxX/CfxQ_RuBisCO_ESX"/>
</dbReference>
<dbReference type="Proteomes" id="UP000317171">
    <property type="component" value="Chromosome"/>
</dbReference>
<evidence type="ECO:0000256" key="2">
    <source>
        <dbReference type="ARBA" id="ARBA00022741"/>
    </source>
</evidence>
<dbReference type="PANTHER" id="PTHR43392">
    <property type="entry name" value="AAA-TYPE ATPASE FAMILY PROTEIN / ANKYRIN REPEAT FAMILY PROTEIN"/>
    <property type="match status" value="1"/>
</dbReference>
<dbReference type="Pfam" id="PF00004">
    <property type="entry name" value="AAA"/>
    <property type="match status" value="1"/>
</dbReference>